<proteinExistence type="inferred from homology"/>
<evidence type="ECO:0000256" key="2">
    <source>
        <dbReference type="ARBA" id="ARBA00022679"/>
    </source>
</evidence>
<comment type="caution">
    <text evidence="4">The sequence shown here is derived from an EMBL/GenBank/DDBJ whole genome shotgun (WGS) entry which is preliminary data.</text>
</comment>
<dbReference type="Gene3D" id="3.30.559.10">
    <property type="entry name" value="Chloramphenicol acetyltransferase-like domain"/>
    <property type="match status" value="2"/>
</dbReference>
<dbReference type="EMBL" id="BSYO01000032">
    <property type="protein sequence ID" value="GMH26974.1"/>
    <property type="molecule type" value="Genomic_DNA"/>
</dbReference>
<evidence type="ECO:0000313" key="5">
    <source>
        <dbReference type="Proteomes" id="UP001279734"/>
    </source>
</evidence>
<comment type="similarity">
    <text evidence="1">Belongs to the plant acyltransferase family.</text>
</comment>
<gene>
    <name evidence="4" type="ORF">Nepgr_028817</name>
</gene>
<dbReference type="PANTHER" id="PTHR31623">
    <property type="entry name" value="F21J9.9"/>
    <property type="match status" value="1"/>
</dbReference>
<dbReference type="PANTHER" id="PTHR31623:SF122">
    <property type="entry name" value="HXXXD-TYPE ACYL-TRANSFERASE FAMILY PROTEIN"/>
    <property type="match status" value="1"/>
</dbReference>
<dbReference type="Pfam" id="PF02458">
    <property type="entry name" value="Transferase"/>
    <property type="match status" value="1"/>
</dbReference>
<dbReference type="AlphaFoldDB" id="A0AAD3TDK4"/>
<name>A0AAD3TDK4_NEPGR</name>
<accession>A0AAD3TDK4</accession>
<organism evidence="4 5">
    <name type="scientific">Nepenthes gracilis</name>
    <name type="common">Slender pitcher plant</name>
    <dbReference type="NCBI Taxonomy" id="150966"/>
    <lineage>
        <taxon>Eukaryota</taxon>
        <taxon>Viridiplantae</taxon>
        <taxon>Streptophyta</taxon>
        <taxon>Embryophyta</taxon>
        <taxon>Tracheophyta</taxon>
        <taxon>Spermatophyta</taxon>
        <taxon>Magnoliopsida</taxon>
        <taxon>eudicotyledons</taxon>
        <taxon>Gunneridae</taxon>
        <taxon>Pentapetalae</taxon>
        <taxon>Caryophyllales</taxon>
        <taxon>Nepenthaceae</taxon>
        <taxon>Nepenthes</taxon>
    </lineage>
</organism>
<sequence>MANLVVQRDFISREIIKPSTSTPPHPSTYKLSTFDQTSTSCYVPILLFYNNQAPNGSSEVMEISGILKNALSNILNRYYPFAGKIKGNTSIDCNDTGAIFSVFHLKNKLVDILIQPDLNILDILLPDALPWSNWKNGSLLEICVSFFNCGGFSIGMCISHKIADAYTIQLFLNDWAAMTKQPDIELRYPHLLEESAFPPGNRFTLQESQYPRGRNPVTRRFVFSPLKIANLKARVVSSSIVQNPTRVEIVTAILYRCLLKASKINSGSLSPSTLIIAVNLRPRVVPSLPYNSIGNAAWPFMLLINEEKKMKLDMLVAEMREGRRKFFENSKNMKGSQWFSVVQTALANLKSMGNLYICSSWCRFPFYEADFGWGKPTWVCISKSPFCNTIVLLDSKNGDGIEAWIILEEQVMSTLEGDDELLEHALLNPSIR</sequence>
<keyword evidence="5" id="KW-1185">Reference proteome</keyword>
<keyword evidence="2" id="KW-0808">Transferase</keyword>
<protein>
    <recommendedName>
        <fullName evidence="6">Vinorine synthase-like</fullName>
    </recommendedName>
</protein>
<evidence type="ECO:0000256" key="3">
    <source>
        <dbReference type="ARBA" id="ARBA00023315"/>
    </source>
</evidence>
<evidence type="ECO:0000313" key="4">
    <source>
        <dbReference type="EMBL" id="GMH26974.1"/>
    </source>
</evidence>
<dbReference type="GO" id="GO:0016746">
    <property type="term" value="F:acyltransferase activity"/>
    <property type="evidence" value="ECO:0007669"/>
    <property type="project" value="UniProtKB-KW"/>
</dbReference>
<evidence type="ECO:0008006" key="6">
    <source>
        <dbReference type="Google" id="ProtNLM"/>
    </source>
</evidence>
<dbReference type="Proteomes" id="UP001279734">
    <property type="component" value="Unassembled WGS sequence"/>
</dbReference>
<keyword evidence="3" id="KW-0012">Acyltransferase</keyword>
<dbReference type="InterPro" id="IPR023213">
    <property type="entry name" value="CAT-like_dom_sf"/>
</dbReference>
<reference evidence="4" key="1">
    <citation type="submission" date="2023-05" db="EMBL/GenBank/DDBJ databases">
        <title>Nepenthes gracilis genome sequencing.</title>
        <authorList>
            <person name="Fukushima K."/>
        </authorList>
    </citation>
    <scope>NUCLEOTIDE SEQUENCE</scope>
    <source>
        <strain evidence="4">SING2019-196</strain>
    </source>
</reference>
<evidence type="ECO:0000256" key="1">
    <source>
        <dbReference type="ARBA" id="ARBA00009861"/>
    </source>
</evidence>